<evidence type="ECO:0000313" key="3">
    <source>
        <dbReference type="Proteomes" id="UP000461880"/>
    </source>
</evidence>
<dbReference type="InterPro" id="IPR035919">
    <property type="entry name" value="EAL_sf"/>
</dbReference>
<dbReference type="Gene3D" id="3.20.20.450">
    <property type="entry name" value="EAL domain"/>
    <property type="match status" value="1"/>
</dbReference>
<dbReference type="PANTHER" id="PTHR33121">
    <property type="entry name" value="CYCLIC DI-GMP PHOSPHODIESTERASE PDEF"/>
    <property type="match status" value="1"/>
</dbReference>
<dbReference type="SMART" id="SM00052">
    <property type="entry name" value="EAL"/>
    <property type="match status" value="1"/>
</dbReference>
<dbReference type="EMBL" id="VUMN01000039">
    <property type="protein sequence ID" value="MSS59616.1"/>
    <property type="molecule type" value="Genomic_DNA"/>
</dbReference>
<organism evidence="2 3">
    <name type="scientific">Stecheria intestinalis</name>
    <dbReference type="NCBI Taxonomy" id="2606630"/>
    <lineage>
        <taxon>Bacteria</taxon>
        <taxon>Bacillati</taxon>
        <taxon>Bacillota</taxon>
        <taxon>Erysipelotrichia</taxon>
        <taxon>Erysipelotrichales</taxon>
        <taxon>Erysipelotrichaceae</taxon>
        <taxon>Stecheria</taxon>
    </lineage>
</organism>
<dbReference type="RefSeq" id="WP_154505860.1">
    <property type="nucleotide sequence ID" value="NZ_VUMN01000039.1"/>
</dbReference>
<dbReference type="InterPro" id="IPR001633">
    <property type="entry name" value="EAL_dom"/>
</dbReference>
<name>A0A7X2THI5_9FIRM</name>
<dbReference type="PROSITE" id="PS50883">
    <property type="entry name" value="EAL"/>
    <property type="match status" value="1"/>
</dbReference>
<accession>A0A7X2THI5</accession>
<dbReference type="InterPro" id="IPR050706">
    <property type="entry name" value="Cyclic-di-GMP_PDE-like"/>
</dbReference>
<dbReference type="PANTHER" id="PTHR33121:SF70">
    <property type="entry name" value="SIGNALING PROTEIN YKOW"/>
    <property type="match status" value="1"/>
</dbReference>
<dbReference type="Proteomes" id="UP000461880">
    <property type="component" value="Unassembled WGS sequence"/>
</dbReference>
<dbReference type="Pfam" id="PF00563">
    <property type="entry name" value="EAL"/>
    <property type="match status" value="1"/>
</dbReference>
<evidence type="ECO:0000259" key="1">
    <source>
        <dbReference type="PROSITE" id="PS50883"/>
    </source>
</evidence>
<gene>
    <name evidence="2" type="ORF">FYJ51_12005</name>
</gene>
<comment type="caution">
    <text evidence="2">The sequence shown here is derived from an EMBL/GenBank/DDBJ whole genome shotgun (WGS) entry which is preliminary data.</text>
</comment>
<dbReference type="AlphaFoldDB" id="A0A7X2THI5"/>
<protein>
    <submittedName>
        <fullName evidence="2">EAL domain-containing protein</fullName>
    </submittedName>
</protein>
<dbReference type="SUPFAM" id="SSF141868">
    <property type="entry name" value="EAL domain-like"/>
    <property type="match status" value="1"/>
</dbReference>
<proteinExistence type="predicted"/>
<evidence type="ECO:0000313" key="2">
    <source>
        <dbReference type="EMBL" id="MSS59616.1"/>
    </source>
</evidence>
<feature type="domain" description="EAL" evidence="1">
    <location>
        <begin position="7"/>
        <end position="259"/>
    </location>
</feature>
<dbReference type="GO" id="GO:0071111">
    <property type="term" value="F:cyclic-guanylate-specific phosphodiesterase activity"/>
    <property type="evidence" value="ECO:0007669"/>
    <property type="project" value="InterPro"/>
</dbReference>
<reference evidence="2 3" key="1">
    <citation type="submission" date="2019-08" db="EMBL/GenBank/DDBJ databases">
        <title>In-depth cultivation of the pig gut microbiome towards novel bacterial diversity and tailored functional studies.</title>
        <authorList>
            <person name="Wylensek D."/>
            <person name="Hitch T.C.A."/>
            <person name="Clavel T."/>
        </authorList>
    </citation>
    <scope>NUCLEOTIDE SEQUENCE [LARGE SCALE GENOMIC DNA]</scope>
    <source>
        <strain evidence="2 3">Oil+RF-744-GAM-WT-6</strain>
    </source>
</reference>
<sequence length="543" mass="62919">MDMHEMDQYIVSHLDEALAKGWICPYFQPIVRTVTNSFSGVEALARWNDPHYGLLMPGTFVPVLEETGLIYKVDCFILKKAAELQRSRIDDGLPVGLISVNLSRQDFEQIDMAAYAKRVLDQYQIRHDLIPLELTESMLVRDKEKMTSIVRELRSDGFSIWMDDFGSGYSSLSFLNDYTLDLIKLDMGFLKSFSNTSREIMKSSVHLAKNLGIRTLSEGVETAEQVRFLKEIGCDMMQGYYYSEPLSEQDMPEYLRHMDLSWEAIEWKKFYDCADACATDSDVPRAVMEYDRKDDQIRYLYLNRQEQEQLRSIGRVHSENSEFVLNVRNNPLHDRLLEFYEQMIQTGEQAVLYVSDNSFFVRLEGKQVARQEDRCIFLMSIVNVTEERTQKIGEVLSKSVSDIMLLFDDVHVLNPEQDTADNLINNFGIEGGLADHDPLRRGLQSFCTHMIFPEDQKRYEAYADPDTMIERIRKTPDGILRDYFRVLRPGKGHYVWKEFNLLLVPGSEERKVLSCIKNAEPSADEEFLKKELGKDMGSRRKGD</sequence>
<keyword evidence="3" id="KW-1185">Reference proteome</keyword>
<dbReference type="CDD" id="cd01948">
    <property type="entry name" value="EAL"/>
    <property type="match status" value="1"/>
</dbReference>